<reference evidence="3 4" key="1">
    <citation type="submission" date="2020-12" db="EMBL/GenBank/DDBJ databases">
        <title>Concerted genomic and epigenomic changes stabilize Arabidopsis allopolyploids.</title>
        <authorList>
            <person name="Chen Z."/>
        </authorList>
    </citation>
    <scope>NUCLEOTIDE SEQUENCE [LARGE SCALE GENOMIC DNA]</scope>
    <source>
        <strain evidence="3">As9502</strain>
        <tissue evidence="3">Leaf</tissue>
    </source>
</reference>
<feature type="compositionally biased region" description="Polar residues" evidence="2">
    <location>
        <begin position="216"/>
        <end position="226"/>
    </location>
</feature>
<keyword evidence="4" id="KW-1185">Reference proteome</keyword>
<comment type="caution">
    <text evidence="3">The sequence shown here is derived from an EMBL/GenBank/DDBJ whole genome shotgun (WGS) entry which is preliminary data.</text>
</comment>
<accession>A0A8T2BP42</accession>
<dbReference type="AlphaFoldDB" id="A0A8T2BP42"/>
<dbReference type="EMBL" id="JAEFBJ010000007">
    <property type="protein sequence ID" value="KAG7588645.1"/>
    <property type="molecule type" value="Genomic_DNA"/>
</dbReference>
<feature type="region of interest" description="Disordered" evidence="2">
    <location>
        <begin position="197"/>
        <end position="242"/>
    </location>
</feature>
<name>A0A8T2BP42_ARASU</name>
<feature type="compositionally biased region" description="Acidic residues" evidence="2">
    <location>
        <begin position="203"/>
        <end position="215"/>
    </location>
</feature>
<dbReference type="Proteomes" id="UP000694251">
    <property type="component" value="Chromosome 7"/>
</dbReference>
<proteinExistence type="predicted"/>
<evidence type="ECO:0000256" key="1">
    <source>
        <dbReference type="SAM" id="Coils"/>
    </source>
</evidence>
<protein>
    <submittedName>
        <fullName evidence="3">Putative transposase Ptta/En/Spm plant</fullName>
    </submittedName>
</protein>
<evidence type="ECO:0000313" key="4">
    <source>
        <dbReference type="Proteomes" id="UP000694251"/>
    </source>
</evidence>
<gene>
    <name evidence="3" type="ORF">ISN44_As07g009650</name>
</gene>
<sequence length="426" mass="47657">MLIVRPDAAGVLRDKNGQAYNEDGQKIDEHGNLIPEIAEIVDRHHHDVAPHQGGDRAAAIADGRAIPLGDYNKPDWFYADRYSCSSYQAHPPPTSASRMEYMLEQILKSQERTNQRIDDLCDDFNGKFQALNARINREDVSIPPRWTESNITTACHAILMEGEDEFVEIKENDVDFVVAEDHSTRSLSVDRHHLGVDRHSSGIDEDSTFDGEESSMFDTNRSTPDSSVDRHSPSVDRHTTRVEAESSNKAVFWAVIAAARLPTVVTASLPLHPPPKQLRAHSKKDGTFVDRKAQEVHEAFKKNKATKLAAFKNDESSDATITKDREELFGVGNLGSNINEKRKYPGSSSSFKSLQTQLEEATRKIKKQAEREAEALRVAAEQQAEIKHLMIVKNTFLHILFSLNSSFWGDPTGIETGEPASSRFLK</sequence>
<evidence type="ECO:0000256" key="2">
    <source>
        <dbReference type="SAM" id="MobiDB-lite"/>
    </source>
</evidence>
<feature type="compositionally biased region" description="Basic and acidic residues" evidence="2">
    <location>
        <begin position="227"/>
        <end position="242"/>
    </location>
</feature>
<feature type="coiled-coil region" evidence="1">
    <location>
        <begin position="351"/>
        <end position="386"/>
    </location>
</feature>
<evidence type="ECO:0000313" key="3">
    <source>
        <dbReference type="EMBL" id="KAG7588645.1"/>
    </source>
</evidence>
<organism evidence="3 4">
    <name type="scientific">Arabidopsis suecica</name>
    <name type="common">Swedish thale-cress</name>
    <name type="synonym">Cardaminopsis suecica</name>
    <dbReference type="NCBI Taxonomy" id="45249"/>
    <lineage>
        <taxon>Eukaryota</taxon>
        <taxon>Viridiplantae</taxon>
        <taxon>Streptophyta</taxon>
        <taxon>Embryophyta</taxon>
        <taxon>Tracheophyta</taxon>
        <taxon>Spermatophyta</taxon>
        <taxon>Magnoliopsida</taxon>
        <taxon>eudicotyledons</taxon>
        <taxon>Gunneridae</taxon>
        <taxon>Pentapetalae</taxon>
        <taxon>rosids</taxon>
        <taxon>malvids</taxon>
        <taxon>Brassicales</taxon>
        <taxon>Brassicaceae</taxon>
        <taxon>Camelineae</taxon>
        <taxon>Arabidopsis</taxon>
    </lineage>
</organism>
<keyword evidence="1" id="KW-0175">Coiled coil</keyword>